<proteinExistence type="inferred from homology"/>
<protein>
    <submittedName>
        <fullName evidence="11">Molybdopterin oxidoreductase family protein</fullName>
    </submittedName>
</protein>
<dbReference type="Pfam" id="PF04879">
    <property type="entry name" value="Molybdop_Fe4S4"/>
    <property type="match status" value="1"/>
</dbReference>
<dbReference type="EMBL" id="JAGMWN010000005">
    <property type="protein sequence ID" value="MBP5857748.1"/>
    <property type="molecule type" value="Genomic_DNA"/>
</dbReference>
<feature type="region of interest" description="Disordered" evidence="9">
    <location>
        <begin position="986"/>
        <end position="1005"/>
    </location>
</feature>
<dbReference type="Pfam" id="PF00384">
    <property type="entry name" value="Molybdopterin"/>
    <property type="match status" value="1"/>
</dbReference>
<keyword evidence="7" id="KW-0408">Iron</keyword>
<feature type="domain" description="4Fe-4S Mo/W bis-MGD-type" evidence="10">
    <location>
        <begin position="16"/>
        <end position="72"/>
    </location>
</feature>
<organism evidence="11 12">
    <name type="scientific">Marivibrio halodurans</name>
    <dbReference type="NCBI Taxonomy" id="2039722"/>
    <lineage>
        <taxon>Bacteria</taxon>
        <taxon>Pseudomonadati</taxon>
        <taxon>Pseudomonadota</taxon>
        <taxon>Alphaproteobacteria</taxon>
        <taxon>Rhodospirillales</taxon>
        <taxon>Rhodospirillaceae</taxon>
        <taxon>Marivibrio</taxon>
    </lineage>
</organism>
<dbReference type="Gene3D" id="3.40.228.10">
    <property type="entry name" value="Dimethylsulfoxide Reductase, domain 2"/>
    <property type="match status" value="1"/>
</dbReference>
<dbReference type="PROSITE" id="PS51669">
    <property type="entry name" value="4FE4S_MOW_BIS_MGD"/>
    <property type="match status" value="1"/>
</dbReference>
<dbReference type="Gene3D" id="2.40.40.20">
    <property type="match status" value="1"/>
</dbReference>
<dbReference type="GO" id="GO:0051539">
    <property type="term" value="F:4 iron, 4 sulfur cluster binding"/>
    <property type="evidence" value="ECO:0007669"/>
    <property type="project" value="UniProtKB-KW"/>
</dbReference>
<evidence type="ECO:0000256" key="1">
    <source>
        <dbReference type="ARBA" id="ARBA00001966"/>
    </source>
</evidence>
<dbReference type="InterPro" id="IPR006656">
    <property type="entry name" value="Mopterin_OxRdtase"/>
</dbReference>
<reference evidence="11" key="1">
    <citation type="submission" date="2021-04" db="EMBL/GenBank/DDBJ databases">
        <authorList>
            <person name="Zhang D.-C."/>
        </authorList>
    </citation>
    <scope>NUCLEOTIDE SEQUENCE</scope>
    <source>
        <strain evidence="11">CGMCC 1.15697</strain>
    </source>
</reference>
<name>A0A8J7SN20_9PROT</name>
<evidence type="ECO:0000256" key="9">
    <source>
        <dbReference type="SAM" id="MobiDB-lite"/>
    </source>
</evidence>
<dbReference type="Pfam" id="PF01568">
    <property type="entry name" value="Molydop_binding"/>
    <property type="match status" value="1"/>
</dbReference>
<dbReference type="InterPro" id="IPR006963">
    <property type="entry name" value="Mopterin_OxRdtase_4Fe-4S_dom"/>
</dbReference>
<keyword evidence="8" id="KW-0411">Iron-sulfur</keyword>
<dbReference type="SUPFAM" id="SSF50692">
    <property type="entry name" value="ADC-like"/>
    <property type="match status" value="1"/>
</dbReference>
<dbReference type="PANTHER" id="PTHR43598">
    <property type="entry name" value="TUNGSTEN-CONTAINING FORMYLMETHANOFURAN DEHYDROGENASE 2 SUBUNIT B"/>
    <property type="match status" value="1"/>
</dbReference>
<dbReference type="Gene3D" id="3.30.200.210">
    <property type="match status" value="1"/>
</dbReference>
<gene>
    <name evidence="11" type="ORF">KAJ83_12075</name>
</gene>
<dbReference type="InterPro" id="IPR009010">
    <property type="entry name" value="Asp_de-COase-like_dom_sf"/>
</dbReference>
<evidence type="ECO:0000256" key="8">
    <source>
        <dbReference type="ARBA" id="ARBA00023014"/>
    </source>
</evidence>
<comment type="caution">
    <text evidence="11">The sequence shown here is derived from an EMBL/GenBank/DDBJ whole genome shotgun (WGS) entry which is preliminary data.</text>
</comment>
<keyword evidence="5" id="KW-0479">Metal-binding</keyword>
<dbReference type="GO" id="GO:0046872">
    <property type="term" value="F:metal ion binding"/>
    <property type="evidence" value="ECO:0007669"/>
    <property type="project" value="UniProtKB-KW"/>
</dbReference>
<feature type="compositionally biased region" description="Pro residues" evidence="9">
    <location>
        <begin position="430"/>
        <end position="441"/>
    </location>
</feature>
<dbReference type="RefSeq" id="WP_210682327.1">
    <property type="nucleotide sequence ID" value="NZ_JAGMWN010000005.1"/>
</dbReference>
<feature type="region of interest" description="Disordered" evidence="9">
    <location>
        <begin position="421"/>
        <end position="450"/>
    </location>
</feature>
<dbReference type="CDD" id="cd02783">
    <property type="entry name" value="MopB_CT_2"/>
    <property type="match status" value="1"/>
</dbReference>
<evidence type="ECO:0000256" key="4">
    <source>
        <dbReference type="ARBA" id="ARBA00022485"/>
    </source>
</evidence>
<keyword evidence="4" id="KW-0004">4Fe-4S</keyword>
<comment type="cofactor">
    <cofactor evidence="1">
        <name>[4Fe-4S] cluster</name>
        <dbReference type="ChEBI" id="CHEBI:49883"/>
    </cofactor>
</comment>
<evidence type="ECO:0000256" key="2">
    <source>
        <dbReference type="ARBA" id="ARBA00004196"/>
    </source>
</evidence>
<keyword evidence="6" id="KW-0560">Oxidoreductase</keyword>
<evidence type="ECO:0000256" key="6">
    <source>
        <dbReference type="ARBA" id="ARBA00023002"/>
    </source>
</evidence>
<evidence type="ECO:0000256" key="5">
    <source>
        <dbReference type="ARBA" id="ARBA00022723"/>
    </source>
</evidence>
<dbReference type="Proteomes" id="UP000672602">
    <property type="component" value="Unassembled WGS sequence"/>
</dbReference>
<evidence type="ECO:0000259" key="10">
    <source>
        <dbReference type="PROSITE" id="PS51669"/>
    </source>
</evidence>
<dbReference type="SMART" id="SM00926">
    <property type="entry name" value="Molybdop_Fe4S4"/>
    <property type="match status" value="1"/>
</dbReference>
<dbReference type="Gene3D" id="3.40.50.740">
    <property type="match status" value="1"/>
</dbReference>
<dbReference type="AlphaFoldDB" id="A0A8J7SN20"/>
<accession>A0A8J7SN20</accession>
<evidence type="ECO:0000256" key="3">
    <source>
        <dbReference type="ARBA" id="ARBA00010312"/>
    </source>
</evidence>
<dbReference type="GO" id="GO:0043546">
    <property type="term" value="F:molybdopterin cofactor binding"/>
    <property type="evidence" value="ECO:0007669"/>
    <property type="project" value="InterPro"/>
</dbReference>
<evidence type="ECO:0000313" key="12">
    <source>
        <dbReference type="Proteomes" id="UP000672602"/>
    </source>
</evidence>
<keyword evidence="12" id="KW-1185">Reference proteome</keyword>
<dbReference type="GO" id="GO:0016491">
    <property type="term" value="F:oxidoreductase activity"/>
    <property type="evidence" value="ECO:0007669"/>
    <property type="project" value="UniProtKB-KW"/>
</dbReference>
<dbReference type="PANTHER" id="PTHR43598:SF5">
    <property type="entry name" value="DMSO REDUCTASE CHAIN A"/>
    <property type="match status" value="1"/>
</dbReference>
<dbReference type="InterPro" id="IPR006657">
    <property type="entry name" value="MoPterin_dinucl-bd_dom"/>
</dbReference>
<dbReference type="GO" id="GO:0030313">
    <property type="term" value="C:cell envelope"/>
    <property type="evidence" value="ECO:0007669"/>
    <property type="project" value="UniProtKB-SubCell"/>
</dbReference>
<comment type="subcellular location">
    <subcellularLocation>
        <location evidence="2">Cell envelope</location>
    </subcellularLocation>
</comment>
<evidence type="ECO:0000256" key="7">
    <source>
        <dbReference type="ARBA" id="ARBA00023004"/>
    </source>
</evidence>
<dbReference type="SUPFAM" id="SSF53706">
    <property type="entry name" value="Formate dehydrogenase/DMSO reductase, domains 1-3"/>
    <property type="match status" value="1"/>
</dbReference>
<comment type="similarity">
    <text evidence="3">Belongs to the prokaryotic molybdopterin-containing oxidoreductase family.</text>
</comment>
<evidence type="ECO:0000313" key="11">
    <source>
        <dbReference type="EMBL" id="MBP5857748.1"/>
    </source>
</evidence>
<sequence length="1005" mass="110738">MAFQEPDVPLTRPAADEIRKTTCYMCACRCGIRVHMKDGAIRYIDGNPDHPVNRGVLCAKGSAGLMQHLSPARLTKPLKRVGPRGAGEFEEIEWEEALRLATDWLGDVRTRDPKRLAFFTGRDQSQSLTGWWAAKFGTHNFAAHGGFCSVNMAAAGLYSIGSSFWEFGEPDWERTKLFLLFGVAEDHESNPIKLGLGKLKTRGAKVISINPVRTGYSAIADEWVGVRPGTDGLFAGALIRELLRADRIDHAWLAAMTDAAFLVIRDPGAADDGLYARDEEGRELVWDGARGACAPSDDPDARPVLAGERALPDGRRAVPAFQLVAERFLEPGFAPEEAAAKTGVPAATIRRIARELAEAAFDDSADLDVAWTDWAGRRHDKMTGRPVAMHAMRGISAHSNGFHTCRTLHLLQMMLGAIDRPGSSRHKPPFPRPCPPGPKPAGPAAGPNEALSGMPLGFPTGPEDLLVEEDGTPLRIDKAYSWEYPIAAHGLMHMVLHNAWAGDPYEVDVLFMYMANMGWNSAMNVPATLKYLTDKKEDGSYRIPRIIYSDAYYSETVAYADLVLPDTTYLERWDCISLLDRPISGAEGPGDSIRWPVVEPDRDVRPFQDVLLQLGARLRLPGFVDEAGNPAYPGGYPDYIVNHERAPGIGPLAGWRGETGADHGRGAVNPDQLKRYIENGGFWREHFPDDQLYFKHANKAYLENAHAKGWIPSSDRIVLRLYSEVMQKFRLAAQGHGPNQPPEKDRARVARYFDPIPFWYPPFEGTSEEAGQSAADFPLSAITQRPMHMYHSWGSQNAWLRQITARNRLYLHPETATAIGARDDDWVWITSPIARVKAQIKTMHGVEKGTVWTWNAIGKRRGAWGLDEGAPETEKGFLLNHLINDLLPVRDGGLSYANADPVTGQAAWYDLRVRVEKCAPHEAGTTEPMFERLEAPPPTGGRPTVLRAVGRNDGVAQTTPARQADWIGQRAVHAAAGTGIAAMGGGRRIDEALPTEGADEEETRR</sequence>